<evidence type="ECO:0008006" key="4">
    <source>
        <dbReference type="Google" id="ProtNLM"/>
    </source>
</evidence>
<comment type="caution">
    <text evidence="2">The sequence shown here is derived from an EMBL/GenBank/DDBJ whole genome shotgun (WGS) entry which is preliminary data.</text>
</comment>
<accession>A0ABU2RX91</accession>
<keyword evidence="1" id="KW-0812">Transmembrane</keyword>
<dbReference type="RefSeq" id="WP_311615072.1">
    <property type="nucleotide sequence ID" value="NZ_JAVREV010000001.1"/>
</dbReference>
<keyword evidence="1" id="KW-1133">Transmembrane helix</keyword>
<gene>
    <name evidence="2" type="ORF">RM779_01955</name>
</gene>
<feature type="transmembrane region" description="Helical" evidence="1">
    <location>
        <begin position="7"/>
        <end position="26"/>
    </location>
</feature>
<dbReference type="EMBL" id="JAVREV010000001">
    <property type="protein sequence ID" value="MDT0441366.1"/>
    <property type="molecule type" value="Genomic_DNA"/>
</dbReference>
<name>A0ABU2RX91_9ACTN</name>
<protein>
    <recommendedName>
        <fullName evidence="4">Secreted protein</fullName>
    </recommendedName>
</protein>
<proteinExistence type="predicted"/>
<evidence type="ECO:0000313" key="2">
    <source>
        <dbReference type="EMBL" id="MDT0441366.1"/>
    </source>
</evidence>
<evidence type="ECO:0000313" key="3">
    <source>
        <dbReference type="Proteomes" id="UP001183615"/>
    </source>
</evidence>
<organism evidence="2 3">
    <name type="scientific">Streptomyces johnsoniae</name>
    <dbReference type="NCBI Taxonomy" id="3075532"/>
    <lineage>
        <taxon>Bacteria</taxon>
        <taxon>Bacillati</taxon>
        <taxon>Actinomycetota</taxon>
        <taxon>Actinomycetes</taxon>
        <taxon>Kitasatosporales</taxon>
        <taxon>Streptomycetaceae</taxon>
        <taxon>Streptomyces</taxon>
    </lineage>
</organism>
<keyword evidence="1" id="KW-0472">Membrane</keyword>
<sequence length="203" mass="21723">MERASKVTTWSGVAASAVALLAFFGIENYEELRQAVTEQAADSKLEAYQAVNAGDCLRNWATGQNTWAAEVPQVIACGADGAALWVSHVADATSGCPSDGGRYHLSYTSDEGETVALCITRQFEVGQCLLGSQDGSVNLWSWVDCRAGVPAPYNQVYSITGVYAAPAHPTSDDCDRTPSDGSRYTYWLVDDETVLLCAVAYSD</sequence>
<dbReference type="Proteomes" id="UP001183615">
    <property type="component" value="Unassembled WGS sequence"/>
</dbReference>
<reference evidence="3" key="1">
    <citation type="submission" date="2023-07" db="EMBL/GenBank/DDBJ databases">
        <title>30 novel species of actinomycetes from the DSMZ collection.</title>
        <authorList>
            <person name="Nouioui I."/>
        </authorList>
    </citation>
    <scope>NUCLEOTIDE SEQUENCE [LARGE SCALE GENOMIC DNA]</scope>
    <source>
        <strain evidence="3">DSM 41886</strain>
    </source>
</reference>
<evidence type="ECO:0000256" key="1">
    <source>
        <dbReference type="SAM" id="Phobius"/>
    </source>
</evidence>
<keyword evidence="3" id="KW-1185">Reference proteome</keyword>